<name>A0A367LWU2_PSEAI</name>
<dbReference type="EMBL" id="QORE01002915">
    <property type="protein sequence ID" value="RCI69589.1"/>
    <property type="molecule type" value="Genomic_DNA"/>
</dbReference>
<accession>A0A367LWU2</accession>
<evidence type="ECO:0000313" key="2">
    <source>
        <dbReference type="Proteomes" id="UP000253594"/>
    </source>
</evidence>
<sequence length="34" mass="3690">MKKILLLIPLAFAASLAWFVWLEPSPAPETAPPA</sequence>
<proteinExistence type="predicted"/>
<dbReference type="Proteomes" id="UP000253594">
    <property type="component" value="Unassembled WGS sequence"/>
</dbReference>
<comment type="caution">
    <text evidence="1">The sequence shown here is derived from an EMBL/GenBank/DDBJ whole genome shotgun (WGS) entry which is preliminary data.</text>
</comment>
<feature type="non-terminal residue" evidence="1">
    <location>
        <position position="34"/>
    </location>
</feature>
<reference evidence="1 2" key="1">
    <citation type="submission" date="2018-07" db="EMBL/GenBank/DDBJ databases">
        <title>Mechanisms of high-level aminoglycoside resistance among Gram-negative pathogens in Brazil.</title>
        <authorList>
            <person name="Ballaben A.S."/>
            <person name="Darini A.L.C."/>
            <person name="Doi Y."/>
        </authorList>
    </citation>
    <scope>NUCLEOTIDE SEQUENCE [LARGE SCALE GENOMIC DNA]</scope>
    <source>
        <strain evidence="1 2">B2-305</strain>
    </source>
</reference>
<evidence type="ECO:0000313" key="1">
    <source>
        <dbReference type="EMBL" id="RCI69589.1"/>
    </source>
</evidence>
<dbReference type="AlphaFoldDB" id="A0A367LWU2"/>
<organism evidence="1 2">
    <name type="scientific">Pseudomonas aeruginosa</name>
    <dbReference type="NCBI Taxonomy" id="287"/>
    <lineage>
        <taxon>Bacteria</taxon>
        <taxon>Pseudomonadati</taxon>
        <taxon>Pseudomonadota</taxon>
        <taxon>Gammaproteobacteria</taxon>
        <taxon>Pseudomonadales</taxon>
        <taxon>Pseudomonadaceae</taxon>
        <taxon>Pseudomonas</taxon>
    </lineage>
</organism>
<protein>
    <submittedName>
        <fullName evidence="1">Lipase chaperone</fullName>
    </submittedName>
</protein>
<gene>
    <name evidence="1" type="ORF">DT376_39125</name>
</gene>